<dbReference type="GO" id="GO:0071555">
    <property type="term" value="P:cell wall organization"/>
    <property type="evidence" value="ECO:0007669"/>
    <property type="project" value="UniProtKB-UniRule"/>
</dbReference>
<comment type="similarity">
    <text evidence="2">Belongs to the YkuD family.</text>
</comment>
<dbReference type="Pfam" id="PF01471">
    <property type="entry name" value="PG_binding_1"/>
    <property type="match status" value="1"/>
</dbReference>
<feature type="active site" description="Nucleophile" evidence="9">
    <location>
        <position position="128"/>
    </location>
</feature>
<dbReference type="Gene3D" id="2.40.440.10">
    <property type="entry name" value="L,D-transpeptidase catalytic domain-like"/>
    <property type="match status" value="1"/>
</dbReference>
<dbReference type="PANTHER" id="PTHR30582">
    <property type="entry name" value="L,D-TRANSPEPTIDASE"/>
    <property type="match status" value="1"/>
</dbReference>
<evidence type="ECO:0000256" key="7">
    <source>
        <dbReference type="ARBA" id="ARBA00022984"/>
    </source>
</evidence>
<dbReference type="Proteomes" id="UP000007652">
    <property type="component" value="Unassembled WGS sequence"/>
</dbReference>
<gene>
    <name evidence="11" type="ORF">CAAU_0031</name>
</gene>
<organism evidence="11 12">
    <name type="scientific">Caloramator australicus RC3</name>
    <dbReference type="NCBI Taxonomy" id="857293"/>
    <lineage>
        <taxon>Bacteria</taxon>
        <taxon>Bacillati</taxon>
        <taxon>Bacillota</taxon>
        <taxon>Clostridia</taxon>
        <taxon>Eubacteriales</taxon>
        <taxon>Clostridiaceae</taxon>
        <taxon>Caloramator</taxon>
    </lineage>
</organism>
<keyword evidence="6 9" id="KW-0133">Cell shape</keyword>
<evidence type="ECO:0000259" key="10">
    <source>
        <dbReference type="PROSITE" id="PS52029"/>
    </source>
</evidence>
<dbReference type="PROSITE" id="PS52029">
    <property type="entry name" value="LD_TPASE"/>
    <property type="match status" value="1"/>
</dbReference>
<dbReference type="eggNOG" id="COG3409">
    <property type="taxonomic scope" value="Bacteria"/>
</dbReference>
<dbReference type="GO" id="GO:0005576">
    <property type="term" value="C:extracellular region"/>
    <property type="evidence" value="ECO:0007669"/>
    <property type="project" value="TreeGrafter"/>
</dbReference>
<dbReference type="GO" id="GO:0008360">
    <property type="term" value="P:regulation of cell shape"/>
    <property type="evidence" value="ECO:0007669"/>
    <property type="project" value="UniProtKB-UniRule"/>
</dbReference>
<evidence type="ECO:0000313" key="11">
    <source>
        <dbReference type="EMBL" id="CCC57681.1"/>
    </source>
</evidence>
<reference evidence="11 12" key="1">
    <citation type="journal article" date="2011" name="J. Bacteriol.">
        <title>Draft genome sequence of Caloramator australicus strain RC3T, a thermoanaerobe from the Great Artesian Basin of Australia.</title>
        <authorList>
            <person name="Ogg C.D."/>
            <person name="Patel B.K.C."/>
        </authorList>
    </citation>
    <scope>NUCLEOTIDE SEQUENCE [LARGE SCALE GENOMIC DNA]</scope>
    <source>
        <strain evidence="11 12">RC3</strain>
    </source>
</reference>
<dbReference type="eggNOG" id="COG1376">
    <property type="taxonomic scope" value="Bacteria"/>
</dbReference>
<dbReference type="SUPFAM" id="SSF47090">
    <property type="entry name" value="PGBD-like"/>
    <property type="match status" value="1"/>
</dbReference>
<dbReference type="InterPro" id="IPR005490">
    <property type="entry name" value="LD_TPept_cat_dom"/>
</dbReference>
<dbReference type="STRING" id="857293.CAAU_0031"/>
<evidence type="ECO:0000256" key="2">
    <source>
        <dbReference type="ARBA" id="ARBA00005992"/>
    </source>
</evidence>
<evidence type="ECO:0000256" key="9">
    <source>
        <dbReference type="PROSITE-ProRule" id="PRU01373"/>
    </source>
</evidence>
<dbReference type="InterPro" id="IPR036365">
    <property type="entry name" value="PGBD-like_sf"/>
</dbReference>
<evidence type="ECO:0000256" key="8">
    <source>
        <dbReference type="ARBA" id="ARBA00023316"/>
    </source>
</evidence>
<dbReference type="Gene3D" id="1.10.101.10">
    <property type="entry name" value="PGBD-like superfamily/PGBD"/>
    <property type="match status" value="1"/>
</dbReference>
<dbReference type="PANTHER" id="PTHR30582:SF24">
    <property type="entry name" value="L,D-TRANSPEPTIDASE ERFK_SRFK-RELATED"/>
    <property type="match status" value="1"/>
</dbReference>
<feature type="domain" description="L,D-TPase catalytic" evidence="10">
    <location>
        <begin position="44"/>
        <end position="152"/>
    </location>
</feature>
<dbReference type="GO" id="GO:0016757">
    <property type="term" value="F:glycosyltransferase activity"/>
    <property type="evidence" value="ECO:0007669"/>
    <property type="project" value="UniProtKB-KW"/>
</dbReference>
<keyword evidence="4" id="KW-0808">Transferase</keyword>
<dbReference type="InterPro" id="IPR050979">
    <property type="entry name" value="LD-transpeptidase"/>
</dbReference>
<proteinExistence type="inferred from homology"/>
<evidence type="ECO:0000256" key="4">
    <source>
        <dbReference type="ARBA" id="ARBA00022679"/>
    </source>
</evidence>
<dbReference type="InterPro" id="IPR002477">
    <property type="entry name" value="Peptidoglycan-bd-like"/>
</dbReference>
<dbReference type="UniPathway" id="UPA00219"/>
<keyword evidence="3" id="KW-0328">Glycosyltransferase</keyword>
<dbReference type="GO" id="GO:0018104">
    <property type="term" value="P:peptidoglycan-protein cross-linking"/>
    <property type="evidence" value="ECO:0007669"/>
    <property type="project" value="TreeGrafter"/>
</dbReference>
<dbReference type="CDD" id="cd16913">
    <property type="entry name" value="YkuD_like"/>
    <property type="match status" value="1"/>
</dbReference>
<evidence type="ECO:0000256" key="5">
    <source>
        <dbReference type="ARBA" id="ARBA00022801"/>
    </source>
</evidence>
<evidence type="ECO:0000256" key="3">
    <source>
        <dbReference type="ARBA" id="ARBA00022676"/>
    </source>
</evidence>
<dbReference type="Pfam" id="PF03734">
    <property type="entry name" value="YkuD"/>
    <property type="match status" value="1"/>
</dbReference>
<dbReference type="InterPro" id="IPR038063">
    <property type="entry name" value="Transpep_catalytic_dom"/>
</dbReference>
<dbReference type="InterPro" id="IPR036366">
    <property type="entry name" value="PGBDSf"/>
</dbReference>
<dbReference type="EMBL" id="CAKP01000001">
    <property type="protein sequence ID" value="CCC57681.1"/>
    <property type="molecule type" value="Genomic_DNA"/>
</dbReference>
<dbReference type="GO" id="GO:0071972">
    <property type="term" value="F:peptidoglycan L,D-transpeptidase activity"/>
    <property type="evidence" value="ECO:0007669"/>
    <property type="project" value="TreeGrafter"/>
</dbReference>
<comment type="pathway">
    <text evidence="1 9">Cell wall biogenesis; peptidoglycan biosynthesis.</text>
</comment>
<dbReference type="SUPFAM" id="SSF141523">
    <property type="entry name" value="L,D-transpeptidase catalytic domain-like"/>
    <property type="match status" value="1"/>
</dbReference>
<name>G0V3J1_9CLOT</name>
<sequence>MKKAVLIIFIIFISLIVIISGKITFIDGNSVFKETFLNKKFTNLYIFVDITENKMYLISEGKVVKTYPVSSGKYKTPSPIGTWTITSKARWGEGFGGYWMGFNVPWGMYGIHGTDEPWSIGRPLSHGCIRMFNRDVAELYRITPIGTKVTIYGGPFGPFGSGFRVLKPGDRGSDVYVIQKKLKELGFYNGYVNGIYNESTKHAIHSFQRKHGLSVSDYIGISFYSKLGIYLFD</sequence>
<evidence type="ECO:0000256" key="1">
    <source>
        <dbReference type="ARBA" id="ARBA00004752"/>
    </source>
</evidence>
<accession>G0V3J1</accession>
<dbReference type="MEROPS" id="C82.003"/>
<comment type="caution">
    <text evidence="11">The sequence shown here is derived from an EMBL/GenBank/DDBJ whole genome shotgun (WGS) entry which is preliminary data.</text>
</comment>
<protein>
    <submittedName>
        <fullName evidence="11">Protein erfK/srfK</fullName>
    </submittedName>
</protein>
<feature type="active site" description="Proton donor/acceptor" evidence="9">
    <location>
        <position position="112"/>
    </location>
</feature>
<keyword evidence="12" id="KW-1185">Reference proteome</keyword>
<evidence type="ECO:0000313" key="12">
    <source>
        <dbReference type="Proteomes" id="UP000007652"/>
    </source>
</evidence>
<keyword evidence="5" id="KW-0378">Hydrolase</keyword>
<keyword evidence="7 9" id="KW-0573">Peptidoglycan synthesis</keyword>
<keyword evidence="8 9" id="KW-0961">Cell wall biogenesis/degradation</keyword>
<dbReference type="AlphaFoldDB" id="G0V3J1"/>
<evidence type="ECO:0000256" key="6">
    <source>
        <dbReference type="ARBA" id="ARBA00022960"/>
    </source>
</evidence>